<evidence type="ECO:0000259" key="1">
    <source>
        <dbReference type="PROSITE" id="PS50994"/>
    </source>
</evidence>
<feature type="domain" description="Integrase catalytic" evidence="1">
    <location>
        <begin position="95"/>
        <end position="256"/>
    </location>
</feature>
<dbReference type="InterPro" id="IPR048020">
    <property type="entry name" value="Transpos_IS3"/>
</dbReference>
<evidence type="ECO:0000313" key="2">
    <source>
        <dbReference type="EMBL" id="VAX25934.1"/>
    </source>
</evidence>
<dbReference type="AlphaFoldDB" id="A0A3B1CPS4"/>
<sequence>MRYAIESYRFSERRSCCIFGISRTAYRYLALPSDDGAIQKHLRQLAEDKPRWGFEKMFQRLKAQGHKWNHKRVYRVYCELSLNLRKKPKKRFPSRNPKPLIQPLVWNICWSMDFMRDSLASGGTFRTLNIIDDFNREALGIEIDLSLPTERVIRKLELIAEWRGYPKYIRIDNGPEFISSKLSQWAEKHNIDLDFINPGKPAQNAYIERFNRTYREDVLDMYLFSDLDEVRDRTTTSRDTNNGCCDNSHNVLKKWE</sequence>
<reference evidence="2" key="1">
    <citation type="submission" date="2018-06" db="EMBL/GenBank/DDBJ databases">
        <authorList>
            <person name="Zhirakovskaya E."/>
        </authorList>
    </citation>
    <scope>NUCLEOTIDE SEQUENCE</scope>
</reference>
<dbReference type="Pfam" id="PF13276">
    <property type="entry name" value="HTH_21"/>
    <property type="match status" value="1"/>
</dbReference>
<organism evidence="2">
    <name type="scientific">hydrothermal vent metagenome</name>
    <dbReference type="NCBI Taxonomy" id="652676"/>
    <lineage>
        <taxon>unclassified sequences</taxon>
        <taxon>metagenomes</taxon>
        <taxon>ecological metagenomes</taxon>
    </lineage>
</organism>
<dbReference type="PANTHER" id="PTHR47515:SF2">
    <property type="entry name" value="INTEGRASE CORE DOMAIN PROTEIN"/>
    <property type="match status" value="1"/>
</dbReference>
<dbReference type="Gene3D" id="3.30.420.10">
    <property type="entry name" value="Ribonuclease H-like superfamily/Ribonuclease H"/>
    <property type="match status" value="1"/>
</dbReference>
<protein>
    <submittedName>
        <fullName evidence="2">Mobile element protein</fullName>
    </submittedName>
</protein>
<accession>A0A3B1CPS4</accession>
<dbReference type="GO" id="GO:0003676">
    <property type="term" value="F:nucleic acid binding"/>
    <property type="evidence" value="ECO:0007669"/>
    <property type="project" value="InterPro"/>
</dbReference>
<dbReference type="NCBIfam" id="NF033516">
    <property type="entry name" value="transpos_IS3"/>
    <property type="match status" value="1"/>
</dbReference>
<dbReference type="SUPFAM" id="SSF53098">
    <property type="entry name" value="Ribonuclease H-like"/>
    <property type="match status" value="1"/>
</dbReference>
<dbReference type="GO" id="GO:0015074">
    <property type="term" value="P:DNA integration"/>
    <property type="evidence" value="ECO:0007669"/>
    <property type="project" value="InterPro"/>
</dbReference>
<dbReference type="InterPro" id="IPR036397">
    <property type="entry name" value="RNaseH_sf"/>
</dbReference>
<proteinExistence type="predicted"/>
<dbReference type="PANTHER" id="PTHR47515">
    <property type="entry name" value="LOW CALCIUM RESPONSE LOCUS PROTEIN T"/>
    <property type="match status" value="1"/>
</dbReference>
<dbReference type="InterPro" id="IPR001584">
    <property type="entry name" value="Integrase_cat-core"/>
</dbReference>
<dbReference type="Pfam" id="PF00665">
    <property type="entry name" value="rve"/>
    <property type="match status" value="1"/>
</dbReference>
<dbReference type="PROSITE" id="PS50994">
    <property type="entry name" value="INTEGRASE"/>
    <property type="match status" value="1"/>
</dbReference>
<gene>
    <name evidence="2" type="ORF">MNBD_NITROSPIRAE01-1745</name>
</gene>
<dbReference type="EMBL" id="UOGF01000004">
    <property type="protein sequence ID" value="VAX25934.1"/>
    <property type="molecule type" value="Genomic_DNA"/>
</dbReference>
<dbReference type="InterPro" id="IPR025948">
    <property type="entry name" value="HTH-like_dom"/>
</dbReference>
<dbReference type="InterPro" id="IPR012337">
    <property type="entry name" value="RNaseH-like_sf"/>
</dbReference>
<name>A0A3B1CPS4_9ZZZZ</name>